<evidence type="ECO:0000256" key="1">
    <source>
        <dbReference type="ARBA" id="ARBA00004651"/>
    </source>
</evidence>
<evidence type="ECO:0000256" key="2">
    <source>
        <dbReference type="ARBA" id="ARBA00022475"/>
    </source>
</evidence>
<feature type="transmembrane region" description="Helical" evidence="6">
    <location>
        <begin position="187"/>
        <end position="206"/>
    </location>
</feature>
<keyword evidence="5 6" id="KW-0472">Membrane</keyword>
<keyword evidence="4 6" id="KW-1133">Transmembrane helix</keyword>
<comment type="subcellular location">
    <subcellularLocation>
        <location evidence="1">Cell membrane</location>
        <topology evidence="1">Multi-pass membrane protein</topology>
    </subcellularLocation>
</comment>
<evidence type="ECO:0000256" key="3">
    <source>
        <dbReference type="ARBA" id="ARBA00022692"/>
    </source>
</evidence>
<evidence type="ECO:0000256" key="4">
    <source>
        <dbReference type="ARBA" id="ARBA00022989"/>
    </source>
</evidence>
<reference evidence="7 8" key="1">
    <citation type="submission" date="2017-08" db="EMBL/GenBank/DDBJ databases">
        <title>Infants hospitalized years apart are colonized by the same room-sourced microbial strains.</title>
        <authorList>
            <person name="Brooks B."/>
            <person name="Olm M.R."/>
            <person name="Firek B.A."/>
            <person name="Baker R."/>
            <person name="Thomas B.C."/>
            <person name="Morowitz M.J."/>
            <person name="Banfield J.F."/>
        </authorList>
    </citation>
    <scope>NUCLEOTIDE SEQUENCE [LARGE SCALE GENOMIC DNA]</scope>
    <source>
        <strain evidence="7">S2_005_002_R2_34</strain>
    </source>
</reference>
<accession>A0A2W5N371</accession>
<evidence type="ECO:0000256" key="6">
    <source>
        <dbReference type="SAM" id="Phobius"/>
    </source>
</evidence>
<feature type="transmembrane region" description="Helical" evidence="6">
    <location>
        <begin position="87"/>
        <end position="109"/>
    </location>
</feature>
<proteinExistence type="predicted"/>
<evidence type="ECO:0000313" key="7">
    <source>
        <dbReference type="EMBL" id="PZQ47534.1"/>
    </source>
</evidence>
<name>A0A2W5N371_RHOSU</name>
<dbReference type="AlphaFoldDB" id="A0A2W5N371"/>
<gene>
    <name evidence="7" type="ORF">DI556_16950</name>
</gene>
<dbReference type="GO" id="GO:0005886">
    <property type="term" value="C:plasma membrane"/>
    <property type="evidence" value="ECO:0007669"/>
    <property type="project" value="UniProtKB-SubCell"/>
</dbReference>
<keyword evidence="2" id="KW-1003">Cell membrane</keyword>
<evidence type="ECO:0000313" key="8">
    <source>
        <dbReference type="Proteomes" id="UP000249185"/>
    </source>
</evidence>
<dbReference type="Pfam" id="PF03626">
    <property type="entry name" value="COX4_pro"/>
    <property type="match status" value="1"/>
</dbReference>
<sequence length="237" mass="25655">MTDAILDGPAGHLPPPAPAAAHAEGRHHPLRLYFVVWGWLFVLSACSYLVDYFGVQGAPRWTLILIFMCLKAGLIVAFFMHMAWERLALVSAICLPVVAILVFVAIMTFESSYTLFSREAFFALFAGQPPFPVTAPAGQGLTADLPRLALHTLLAVVWGAVLALGFAGLIFLGDAEARRKPIVSVRFDGRATLLLCLSWFSLPLWFGFGQLSLILACAASILLCATYAASYRAARPA</sequence>
<comment type="caution">
    <text evidence="7">The sequence shown here is derived from an EMBL/GenBank/DDBJ whole genome shotgun (WGS) entry which is preliminary data.</text>
</comment>
<evidence type="ECO:0008006" key="9">
    <source>
        <dbReference type="Google" id="ProtNLM"/>
    </source>
</evidence>
<feature type="transmembrane region" description="Helical" evidence="6">
    <location>
        <begin position="148"/>
        <end position="175"/>
    </location>
</feature>
<feature type="transmembrane region" description="Helical" evidence="6">
    <location>
        <begin position="212"/>
        <end position="231"/>
    </location>
</feature>
<feature type="transmembrane region" description="Helical" evidence="6">
    <location>
        <begin position="61"/>
        <end position="80"/>
    </location>
</feature>
<keyword evidence="3 6" id="KW-0812">Transmembrane</keyword>
<dbReference type="EMBL" id="QFPW01000016">
    <property type="protein sequence ID" value="PZQ47534.1"/>
    <property type="molecule type" value="Genomic_DNA"/>
</dbReference>
<protein>
    <recommendedName>
        <fullName evidence="9">Cytochrome C oxidase subunit IV</fullName>
    </recommendedName>
</protein>
<dbReference type="Proteomes" id="UP000249185">
    <property type="component" value="Unassembled WGS sequence"/>
</dbReference>
<feature type="transmembrane region" description="Helical" evidence="6">
    <location>
        <begin position="32"/>
        <end position="55"/>
    </location>
</feature>
<dbReference type="InterPro" id="IPR005171">
    <property type="entry name" value="Cyt_c_oxidase_su4_prok"/>
</dbReference>
<evidence type="ECO:0000256" key="5">
    <source>
        <dbReference type="ARBA" id="ARBA00023136"/>
    </source>
</evidence>
<organism evidence="7 8">
    <name type="scientific">Rhodovulum sulfidophilum</name>
    <name type="common">Rhodobacter sulfidophilus</name>
    <dbReference type="NCBI Taxonomy" id="35806"/>
    <lineage>
        <taxon>Bacteria</taxon>
        <taxon>Pseudomonadati</taxon>
        <taxon>Pseudomonadota</taxon>
        <taxon>Alphaproteobacteria</taxon>
        <taxon>Rhodobacterales</taxon>
        <taxon>Paracoccaceae</taxon>
        <taxon>Rhodovulum</taxon>
    </lineage>
</organism>